<dbReference type="EMBL" id="CAADFM010000451">
    <property type="protein sequence ID" value="VFK25084.1"/>
    <property type="molecule type" value="Genomic_DNA"/>
</dbReference>
<feature type="domain" description="Putative restriction endonuclease" evidence="1">
    <location>
        <begin position="2"/>
        <end position="76"/>
    </location>
</feature>
<dbReference type="SUPFAM" id="SSF52980">
    <property type="entry name" value="Restriction endonuclease-like"/>
    <property type="match status" value="1"/>
</dbReference>
<proteinExistence type="predicted"/>
<evidence type="ECO:0000313" key="3">
    <source>
        <dbReference type="EMBL" id="VFK35949.1"/>
    </source>
</evidence>
<dbReference type="InterPro" id="IPR012296">
    <property type="entry name" value="Nuclease_put_TT1808"/>
</dbReference>
<organism evidence="3">
    <name type="scientific">Candidatus Kentrum sp. LPFa</name>
    <dbReference type="NCBI Taxonomy" id="2126335"/>
    <lineage>
        <taxon>Bacteria</taxon>
        <taxon>Pseudomonadati</taxon>
        <taxon>Pseudomonadota</taxon>
        <taxon>Gammaproteobacteria</taxon>
        <taxon>Candidatus Kentrum</taxon>
    </lineage>
</organism>
<reference evidence="3" key="1">
    <citation type="submission" date="2019-02" db="EMBL/GenBank/DDBJ databases">
        <authorList>
            <person name="Gruber-Vodicka R. H."/>
            <person name="Seah K. B. B."/>
        </authorList>
    </citation>
    <scope>NUCLEOTIDE SEQUENCE</scope>
    <source>
        <strain evidence="2">BECK_S312</strain>
        <strain evidence="3">BECK_S426</strain>
    </source>
</reference>
<dbReference type="InterPro" id="IPR008538">
    <property type="entry name" value="Uma2"/>
</dbReference>
<name>A0A450Y352_9GAMM</name>
<dbReference type="EMBL" id="CAADFP010000453">
    <property type="protein sequence ID" value="VFK35949.1"/>
    <property type="molecule type" value="Genomic_DNA"/>
</dbReference>
<keyword evidence="3" id="KW-0255">Endonuclease</keyword>
<gene>
    <name evidence="2" type="ORF">BECKLPF1236A_GA0070988_104513</name>
    <name evidence="3" type="ORF">BECKLPF1236C_GA0070990_104533</name>
</gene>
<dbReference type="InterPro" id="IPR011335">
    <property type="entry name" value="Restrct_endonuc-II-like"/>
</dbReference>
<protein>
    <submittedName>
        <fullName evidence="3">Restriction endonuclease</fullName>
    </submittedName>
</protein>
<dbReference type="Pfam" id="PF05685">
    <property type="entry name" value="Uma2"/>
    <property type="match status" value="1"/>
</dbReference>
<keyword evidence="3" id="KW-0540">Nuclease</keyword>
<accession>A0A450Y352</accession>
<dbReference type="Gene3D" id="3.90.1570.10">
    <property type="entry name" value="tt1808, chain A"/>
    <property type="match status" value="1"/>
</dbReference>
<evidence type="ECO:0000313" key="2">
    <source>
        <dbReference type="EMBL" id="VFK25084.1"/>
    </source>
</evidence>
<dbReference type="GO" id="GO:0004519">
    <property type="term" value="F:endonuclease activity"/>
    <property type="evidence" value="ECO:0007669"/>
    <property type="project" value="UniProtKB-KW"/>
</dbReference>
<sequence length="101" mass="11519">MIPDIAIYERGKLQPNFHQDTIKCTVLPRLVIEVASPSQSMHDLMQKKADKFLQAGIPSVWTIEPYGKIVYISEKNIRKVETAGIITTEGIRLDFHQIFHA</sequence>
<evidence type="ECO:0000259" key="1">
    <source>
        <dbReference type="Pfam" id="PF05685"/>
    </source>
</evidence>
<keyword evidence="3" id="KW-0378">Hydrolase</keyword>
<dbReference type="CDD" id="cd06260">
    <property type="entry name" value="DUF820-like"/>
    <property type="match status" value="1"/>
</dbReference>
<dbReference type="AlphaFoldDB" id="A0A450Y352"/>